<sequence>MSRKELSQKDKMLAGDWYSCLDDALEVMRQRARNAVHQHNTMPPDARGHMGPQLADLLGHIGQNCLIEAPFHCSYGINLSLGDLSYLNAGCVILDSAPVTIGAGTMLGPAVQIYCAQHAKDPVERAKGMEIALPVTLGDNVWIGGGAIIIPGVTIGENAIVGAGSVVTKDVAPGTTVVGNPANPL</sequence>
<dbReference type="Pfam" id="PF00132">
    <property type="entry name" value="Hexapep"/>
    <property type="match status" value="1"/>
</dbReference>
<evidence type="ECO:0000313" key="6">
    <source>
        <dbReference type="EMBL" id="MCL6283002.1"/>
    </source>
</evidence>
<dbReference type="SMART" id="SM01266">
    <property type="entry name" value="Mac"/>
    <property type="match status" value="1"/>
</dbReference>
<dbReference type="PANTHER" id="PTHR23416">
    <property type="entry name" value="SIALIC ACID SYNTHASE-RELATED"/>
    <property type="match status" value="1"/>
</dbReference>
<keyword evidence="7" id="KW-1185">Reference proteome</keyword>
<evidence type="ECO:0000256" key="3">
    <source>
        <dbReference type="ARBA" id="ARBA00022737"/>
    </source>
</evidence>
<evidence type="ECO:0000256" key="4">
    <source>
        <dbReference type="ARBA" id="ARBA00023315"/>
    </source>
</evidence>
<dbReference type="InterPro" id="IPR011004">
    <property type="entry name" value="Trimer_LpxA-like_sf"/>
</dbReference>
<protein>
    <submittedName>
        <fullName evidence="6">Sugar O-acetyltransferase</fullName>
    </submittedName>
</protein>
<evidence type="ECO:0000259" key="5">
    <source>
        <dbReference type="SMART" id="SM01266"/>
    </source>
</evidence>
<dbReference type="Gene3D" id="2.160.10.10">
    <property type="entry name" value="Hexapeptide repeat proteins"/>
    <property type="match status" value="1"/>
</dbReference>
<comment type="caution">
    <text evidence="6">The sequence shown here is derived from an EMBL/GenBank/DDBJ whole genome shotgun (WGS) entry which is preliminary data.</text>
</comment>
<reference evidence="6" key="1">
    <citation type="submission" date="2022-05" db="EMBL/GenBank/DDBJ databases">
        <authorList>
            <person name="Park J.-S."/>
        </authorList>
    </citation>
    <scope>NUCLEOTIDE SEQUENCE</scope>
    <source>
        <strain evidence="6">2012CJ41-6</strain>
    </source>
</reference>
<name>A0ABT0Q070_9RHOB</name>
<keyword evidence="3" id="KW-0677">Repeat</keyword>
<dbReference type="PROSITE" id="PS00101">
    <property type="entry name" value="HEXAPEP_TRANSFERASES"/>
    <property type="match status" value="1"/>
</dbReference>
<dbReference type="InterPro" id="IPR018357">
    <property type="entry name" value="Hexapep_transf_CS"/>
</dbReference>
<dbReference type="CDD" id="cd03357">
    <property type="entry name" value="LbH_MAT_GAT"/>
    <property type="match status" value="1"/>
</dbReference>
<dbReference type="EMBL" id="JAMFMB010000005">
    <property type="protein sequence ID" value="MCL6283002.1"/>
    <property type="molecule type" value="Genomic_DNA"/>
</dbReference>
<dbReference type="Pfam" id="PF12464">
    <property type="entry name" value="Mac"/>
    <property type="match status" value="1"/>
</dbReference>
<dbReference type="RefSeq" id="WP_249707572.1">
    <property type="nucleotide sequence ID" value="NZ_JAMFMB010000005.1"/>
</dbReference>
<keyword evidence="2" id="KW-0808">Transferase</keyword>
<evidence type="ECO:0000256" key="2">
    <source>
        <dbReference type="ARBA" id="ARBA00022679"/>
    </source>
</evidence>
<keyword evidence="4" id="KW-0012">Acyltransferase</keyword>
<organism evidence="6 7">
    <name type="scientific">Ruegeria spongiae</name>
    <dbReference type="NCBI Taxonomy" id="2942209"/>
    <lineage>
        <taxon>Bacteria</taxon>
        <taxon>Pseudomonadati</taxon>
        <taxon>Pseudomonadota</taxon>
        <taxon>Alphaproteobacteria</taxon>
        <taxon>Rhodobacterales</taxon>
        <taxon>Roseobacteraceae</taxon>
        <taxon>Ruegeria</taxon>
    </lineage>
</organism>
<dbReference type="InterPro" id="IPR051159">
    <property type="entry name" value="Hexapeptide_acetyltransf"/>
</dbReference>
<comment type="similarity">
    <text evidence="1">Belongs to the transferase hexapeptide repeat family.</text>
</comment>
<gene>
    <name evidence="6" type="ORF">M3P21_05590</name>
</gene>
<dbReference type="Proteomes" id="UP001203880">
    <property type="component" value="Unassembled WGS sequence"/>
</dbReference>
<evidence type="ECO:0000256" key="1">
    <source>
        <dbReference type="ARBA" id="ARBA00007274"/>
    </source>
</evidence>
<dbReference type="PANTHER" id="PTHR23416:SF23">
    <property type="entry name" value="ACETYLTRANSFERASE C18B11.09C-RELATED"/>
    <property type="match status" value="1"/>
</dbReference>
<dbReference type="InterPro" id="IPR001451">
    <property type="entry name" value="Hexapep"/>
</dbReference>
<dbReference type="SUPFAM" id="SSF51161">
    <property type="entry name" value="Trimeric LpxA-like enzymes"/>
    <property type="match status" value="1"/>
</dbReference>
<accession>A0ABT0Q070</accession>
<feature type="domain" description="Maltose/galactoside acetyltransferase" evidence="5">
    <location>
        <begin position="9"/>
        <end position="63"/>
    </location>
</feature>
<evidence type="ECO:0000313" key="7">
    <source>
        <dbReference type="Proteomes" id="UP001203880"/>
    </source>
</evidence>
<dbReference type="InterPro" id="IPR024688">
    <property type="entry name" value="Mac_dom"/>
</dbReference>
<proteinExistence type="inferred from homology"/>